<comment type="caution">
    <text evidence="1">The sequence shown here is derived from an EMBL/GenBank/DDBJ whole genome shotgun (WGS) entry which is preliminary data.</text>
</comment>
<organism evidence="1 2">
    <name type="scientific">Halocaridina rubra</name>
    <name type="common">Hawaiian red shrimp</name>
    <dbReference type="NCBI Taxonomy" id="373956"/>
    <lineage>
        <taxon>Eukaryota</taxon>
        <taxon>Metazoa</taxon>
        <taxon>Ecdysozoa</taxon>
        <taxon>Arthropoda</taxon>
        <taxon>Crustacea</taxon>
        <taxon>Multicrustacea</taxon>
        <taxon>Malacostraca</taxon>
        <taxon>Eumalacostraca</taxon>
        <taxon>Eucarida</taxon>
        <taxon>Decapoda</taxon>
        <taxon>Pleocyemata</taxon>
        <taxon>Caridea</taxon>
        <taxon>Atyoidea</taxon>
        <taxon>Atyidae</taxon>
        <taxon>Halocaridina</taxon>
    </lineage>
</organism>
<evidence type="ECO:0000313" key="2">
    <source>
        <dbReference type="Proteomes" id="UP001381693"/>
    </source>
</evidence>
<keyword evidence="2" id="KW-1185">Reference proteome</keyword>
<dbReference type="EMBL" id="JAXCGZ010017856">
    <property type="protein sequence ID" value="KAK7067673.1"/>
    <property type="molecule type" value="Genomic_DNA"/>
</dbReference>
<accession>A0AAN8ZXM5</accession>
<feature type="non-terminal residue" evidence="1">
    <location>
        <position position="86"/>
    </location>
</feature>
<dbReference type="Proteomes" id="UP001381693">
    <property type="component" value="Unassembled WGS sequence"/>
</dbReference>
<name>A0AAN8ZXM5_HALRR</name>
<gene>
    <name evidence="1" type="ORF">SK128_016254</name>
</gene>
<sequence length="86" mass="10185">MTTTSTVSITHEFGDRNSKTNLTTELLARGDEALVTNLATELQTRIWRQNYWFEYDDMQVVIILATELQTRIWRQNFRLEYGDKPE</sequence>
<evidence type="ECO:0000313" key="1">
    <source>
        <dbReference type="EMBL" id="KAK7067673.1"/>
    </source>
</evidence>
<protein>
    <submittedName>
        <fullName evidence="1">Uncharacterized protein</fullName>
    </submittedName>
</protein>
<reference evidence="1 2" key="1">
    <citation type="submission" date="2023-11" db="EMBL/GenBank/DDBJ databases">
        <title>Halocaridina rubra genome assembly.</title>
        <authorList>
            <person name="Smith C."/>
        </authorList>
    </citation>
    <scope>NUCLEOTIDE SEQUENCE [LARGE SCALE GENOMIC DNA]</scope>
    <source>
        <strain evidence="1">EP-1</strain>
        <tissue evidence="1">Whole</tissue>
    </source>
</reference>
<proteinExistence type="predicted"/>
<dbReference type="AlphaFoldDB" id="A0AAN8ZXM5"/>